<feature type="binding site" evidence="16">
    <location>
        <position position="466"/>
    </location>
    <ligand>
        <name>substrate</name>
    </ligand>
</feature>
<dbReference type="KEGG" id="pmet:G4Y79_08660"/>
<evidence type="ECO:0000256" key="7">
    <source>
        <dbReference type="ARBA" id="ARBA00013152"/>
    </source>
</evidence>
<feature type="binding site" evidence="17">
    <location>
        <position position="191"/>
    </location>
    <ligand>
        <name>thiamine diphosphate</name>
        <dbReference type="ChEBI" id="CHEBI:58937"/>
    </ligand>
</feature>
<evidence type="ECO:0000256" key="8">
    <source>
        <dbReference type="ARBA" id="ARBA00022679"/>
    </source>
</evidence>
<gene>
    <name evidence="21" type="primary">tkt</name>
    <name evidence="21" type="ORF">G4Y79_08660</name>
</gene>
<dbReference type="FunFam" id="3.40.50.920:FF:000003">
    <property type="entry name" value="Transketolase"/>
    <property type="match status" value="1"/>
</dbReference>
<dbReference type="GO" id="GO:0006098">
    <property type="term" value="P:pentose-phosphate shunt"/>
    <property type="evidence" value="ECO:0007669"/>
    <property type="project" value="TreeGrafter"/>
</dbReference>
<organism evidence="21 22">
    <name type="scientific">Phototrophicus methaneseepsis</name>
    <dbReference type="NCBI Taxonomy" id="2710758"/>
    <lineage>
        <taxon>Bacteria</taxon>
        <taxon>Bacillati</taxon>
        <taxon>Chloroflexota</taxon>
        <taxon>Candidatus Thermofontia</taxon>
        <taxon>Phototrophicales</taxon>
        <taxon>Phototrophicaceae</taxon>
        <taxon>Phototrophicus</taxon>
    </lineage>
</organism>
<dbReference type="GO" id="GO:0004802">
    <property type="term" value="F:transketolase activity"/>
    <property type="evidence" value="ECO:0007669"/>
    <property type="project" value="UniProtKB-UniRule"/>
</dbReference>
<evidence type="ECO:0000256" key="14">
    <source>
        <dbReference type="NCBIfam" id="TIGR00232"/>
    </source>
</evidence>
<feature type="binding site" evidence="18">
    <location>
        <position position="161"/>
    </location>
    <ligand>
        <name>Mg(2+)</name>
        <dbReference type="ChEBI" id="CHEBI:18420"/>
    </ligand>
</feature>
<feature type="binding site" evidence="18">
    <location>
        <position position="193"/>
    </location>
    <ligand>
        <name>Mg(2+)</name>
        <dbReference type="ChEBI" id="CHEBI:18420"/>
    </ligand>
</feature>
<name>A0A7S8ECJ5_9CHLR</name>
<accession>A0A7S8ECJ5</accession>
<dbReference type="CDD" id="cd07033">
    <property type="entry name" value="TPP_PYR_DXS_TK_like"/>
    <property type="match status" value="1"/>
</dbReference>
<evidence type="ECO:0000256" key="4">
    <source>
        <dbReference type="ARBA" id="ARBA00002931"/>
    </source>
</evidence>
<feature type="binding site" evidence="16">
    <location>
        <position position="388"/>
    </location>
    <ligand>
        <name>substrate</name>
    </ligand>
</feature>
<feature type="binding site" evidence="17">
    <location>
        <position position="162"/>
    </location>
    <ligand>
        <name>thiamine diphosphate</name>
        <dbReference type="ChEBI" id="CHEBI:58937"/>
    </ligand>
</feature>
<comment type="function">
    <text evidence="4">Catalyzes the transfer of a two-carbon ketol group from a ketose donor to an aldose acceptor, via a covalent intermediate with the cofactor thiamine pyrophosphate.</text>
</comment>
<dbReference type="CDD" id="cd02012">
    <property type="entry name" value="TPP_TK"/>
    <property type="match status" value="1"/>
</dbReference>
<comment type="catalytic activity">
    <reaction evidence="13">
        <text>D-sedoheptulose 7-phosphate + D-glyceraldehyde 3-phosphate = aldehydo-D-ribose 5-phosphate + D-xylulose 5-phosphate</text>
        <dbReference type="Rhea" id="RHEA:10508"/>
        <dbReference type="ChEBI" id="CHEBI:57483"/>
        <dbReference type="ChEBI" id="CHEBI:57737"/>
        <dbReference type="ChEBI" id="CHEBI:58273"/>
        <dbReference type="ChEBI" id="CHEBI:59776"/>
        <dbReference type="EC" id="2.2.1.1"/>
    </reaction>
</comment>
<evidence type="ECO:0000256" key="5">
    <source>
        <dbReference type="ARBA" id="ARBA00007131"/>
    </source>
</evidence>
<keyword evidence="12 17" id="KW-0786">Thiamine pyrophosphate</keyword>
<dbReference type="AlphaFoldDB" id="A0A7S8ECJ5"/>
<comment type="cofactor">
    <cofactor evidence="3">
        <name>Co(2+)</name>
        <dbReference type="ChEBI" id="CHEBI:48828"/>
    </cofactor>
</comment>
<dbReference type="InterPro" id="IPR009014">
    <property type="entry name" value="Transketo_C/PFOR_II"/>
</dbReference>
<feature type="binding site" evidence="16">
    <location>
        <position position="361"/>
    </location>
    <ligand>
        <name>substrate</name>
    </ligand>
</feature>
<feature type="site" description="Important for catalytic activity" evidence="19">
    <location>
        <position position="32"/>
    </location>
</feature>
<proteinExistence type="inferred from homology"/>
<evidence type="ECO:0000256" key="12">
    <source>
        <dbReference type="ARBA" id="ARBA00023052"/>
    </source>
</evidence>
<evidence type="ECO:0000256" key="6">
    <source>
        <dbReference type="ARBA" id="ARBA00011738"/>
    </source>
</evidence>
<feature type="binding site" evidence="16">
    <location>
        <position position="267"/>
    </location>
    <ligand>
        <name>substrate</name>
    </ligand>
</feature>
<feature type="binding site" evidence="18">
    <location>
        <position position="191"/>
    </location>
    <ligand>
        <name>Mg(2+)</name>
        <dbReference type="ChEBI" id="CHEBI:18420"/>
    </ligand>
</feature>
<dbReference type="Pfam" id="PF00456">
    <property type="entry name" value="Transketolase_N"/>
    <property type="match status" value="1"/>
</dbReference>
<evidence type="ECO:0000256" key="2">
    <source>
        <dbReference type="ARBA" id="ARBA00001936"/>
    </source>
</evidence>
<dbReference type="EC" id="2.2.1.1" evidence="7 14"/>
<dbReference type="PROSITE" id="PS00801">
    <property type="entry name" value="TRANSKETOLASE_1"/>
    <property type="match status" value="1"/>
</dbReference>
<evidence type="ECO:0000256" key="3">
    <source>
        <dbReference type="ARBA" id="ARBA00001941"/>
    </source>
</evidence>
<feature type="binding site" evidence="17">
    <location>
        <position position="72"/>
    </location>
    <ligand>
        <name>thiamine diphosphate</name>
        <dbReference type="ChEBI" id="CHEBI:58937"/>
    </ligand>
</feature>
<feature type="binding site" evidence="16">
    <location>
        <position position="478"/>
    </location>
    <ligand>
        <name>substrate</name>
    </ligand>
</feature>
<feature type="binding site" evidence="16">
    <location>
        <position position="474"/>
    </location>
    <ligand>
        <name>substrate</name>
    </ligand>
</feature>
<comment type="cofactor">
    <cofactor evidence="2">
        <name>Mn(2+)</name>
        <dbReference type="ChEBI" id="CHEBI:29035"/>
    </cofactor>
</comment>
<evidence type="ECO:0000256" key="19">
    <source>
        <dbReference type="PIRSR" id="PIRSR605478-5"/>
    </source>
</evidence>
<dbReference type="InterPro" id="IPR033247">
    <property type="entry name" value="Transketolase_fam"/>
</dbReference>
<evidence type="ECO:0000313" key="21">
    <source>
        <dbReference type="EMBL" id="QPC84429.1"/>
    </source>
</evidence>
<comment type="cofactor">
    <cofactor evidence="18">
        <name>Mg(2+)</name>
        <dbReference type="ChEBI" id="CHEBI:18420"/>
    </cofactor>
    <text evidence="18">Binds 1 Mg(2+) ion per subunit. Can also utilize other divalent metal cations, such as Ca(2+), Mn(2+) and Co(2+).</text>
</comment>
<dbReference type="SUPFAM" id="SSF52518">
    <property type="entry name" value="Thiamin diphosphate-binding fold (THDP-binding)"/>
    <property type="match status" value="2"/>
</dbReference>
<dbReference type="Pfam" id="PF02779">
    <property type="entry name" value="Transket_pyr"/>
    <property type="match status" value="1"/>
</dbReference>
<keyword evidence="11 18" id="KW-0460">Magnesium</keyword>
<feature type="active site" description="Proton donor" evidence="15">
    <location>
        <position position="415"/>
    </location>
</feature>
<keyword evidence="22" id="KW-1185">Reference proteome</keyword>
<feature type="binding site" evidence="17">
    <location>
        <begin position="120"/>
        <end position="122"/>
    </location>
    <ligand>
        <name>thiamine diphosphate</name>
        <dbReference type="ChEBI" id="CHEBI:58937"/>
    </ligand>
</feature>
<comment type="cofactor">
    <cofactor evidence="1">
        <name>Ca(2+)</name>
        <dbReference type="ChEBI" id="CHEBI:29108"/>
    </cofactor>
</comment>
<feature type="site" description="Important for catalytic activity" evidence="19">
    <location>
        <position position="267"/>
    </location>
</feature>
<dbReference type="Pfam" id="PF22613">
    <property type="entry name" value="Transketolase_C_1"/>
    <property type="match status" value="1"/>
</dbReference>
<evidence type="ECO:0000256" key="16">
    <source>
        <dbReference type="PIRSR" id="PIRSR605478-2"/>
    </source>
</evidence>
<feature type="binding site" evidence="17">
    <location>
        <position position="267"/>
    </location>
    <ligand>
        <name>thiamine diphosphate</name>
        <dbReference type="ChEBI" id="CHEBI:58937"/>
    </ligand>
</feature>
<dbReference type="InterPro" id="IPR005475">
    <property type="entry name" value="Transketolase-like_Pyr-bd"/>
</dbReference>
<dbReference type="InterPro" id="IPR055152">
    <property type="entry name" value="Transketolase-like_C_2"/>
</dbReference>
<dbReference type="FunFam" id="3.40.50.970:FF:000045">
    <property type="entry name" value="Transketolase"/>
    <property type="match status" value="1"/>
</dbReference>
<feature type="binding site" evidence="17">
    <location>
        <position position="442"/>
    </location>
    <ligand>
        <name>thiamine diphosphate</name>
        <dbReference type="ChEBI" id="CHEBI:58937"/>
    </ligand>
</feature>
<evidence type="ECO:0000259" key="20">
    <source>
        <dbReference type="SMART" id="SM00861"/>
    </source>
</evidence>
<sequence length="681" mass="73883">MSTAVQSDLKERAINTIRTLSIDAVQKANSGHPGLPLGAAPMAYVLWTKYLHHNPTNPTWINRDRFILSAGHGSMLLYSLLHLTGYDLPLDELKNFRQWGSKTPGHPEVHYTPGVETTTGPLGQGVGNAVGMALAEAFLANYFNRDGHTIIDHHTYAIVSDGDLMEGVAMEACALAGHWGLGKLIFLYDDNDITLDGEASMIFTDDVLKRFESQGWHTQRVHDGNDIVAIDEAITNARNETNRPSIISVKTIIGYGSPNKSGTSSAHGSPLGAEEVKLTKEALGWPTDEAFYIPGDVLEHFRSAIEEGTSQEAAWNKELEAYKAAFPDMAQIFDDAFAGRLPEGWDSEMPTFDPNKAQATRNANGAALNAIAKHVPTMIGGDADLAGSTKTLIKGEDNTGHLKPTARNLRFGVREHAMGSITNGLALHGGIIKPYTATFLTFSDYMRPAIRLGALMSAPALYIFTHDSIGVGEDGPTHEPVEHVMSLRLIPQLYVFRPGDAYESAAAWKTAMELNGPATLIFSRQDVPVLDGDNVEGIYEGVARGAYVLAETEELVDGLPEVILMATGTELSIALEAYENLEEAGVSARVVSMPCWELFEEQPQEYIDAVLPPEVTTRVSIEAGVTTGWQKWIGLDGIAIGVDRFGASAPYAKIYEEYGLTARAVVEAVSQLLDAEEDEED</sequence>
<dbReference type="InterPro" id="IPR029061">
    <property type="entry name" value="THDP-binding"/>
</dbReference>
<dbReference type="Proteomes" id="UP000594468">
    <property type="component" value="Chromosome"/>
</dbReference>
<dbReference type="InterPro" id="IPR005474">
    <property type="entry name" value="Transketolase_N"/>
</dbReference>
<dbReference type="NCBIfam" id="TIGR00232">
    <property type="entry name" value="tktlase_bact"/>
    <property type="match status" value="1"/>
</dbReference>
<dbReference type="GO" id="GO:0005829">
    <property type="term" value="C:cytosol"/>
    <property type="evidence" value="ECO:0007669"/>
    <property type="project" value="TreeGrafter"/>
</dbReference>
<keyword evidence="10" id="KW-0106">Calcium</keyword>
<dbReference type="Gene3D" id="3.40.50.920">
    <property type="match status" value="1"/>
</dbReference>
<dbReference type="SMART" id="SM00861">
    <property type="entry name" value="Transket_pyr"/>
    <property type="match status" value="1"/>
</dbReference>
<feature type="binding site" evidence="16">
    <location>
        <position position="32"/>
    </location>
    <ligand>
        <name>substrate</name>
    </ligand>
</feature>
<evidence type="ECO:0000256" key="9">
    <source>
        <dbReference type="ARBA" id="ARBA00022723"/>
    </source>
</evidence>
<dbReference type="Gene3D" id="3.40.50.970">
    <property type="match status" value="2"/>
</dbReference>
<evidence type="ECO:0000256" key="13">
    <source>
        <dbReference type="ARBA" id="ARBA00049473"/>
    </source>
</evidence>
<dbReference type="FunFam" id="3.40.50.970:FF:000004">
    <property type="entry name" value="Transketolase"/>
    <property type="match status" value="1"/>
</dbReference>
<evidence type="ECO:0000256" key="18">
    <source>
        <dbReference type="PIRSR" id="PIRSR605478-4"/>
    </source>
</evidence>
<dbReference type="PANTHER" id="PTHR43522:SF2">
    <property type="entry name" value="TRANSKETOLASE 1-RELATED"/>
    <property type="match status" value="1"/>
</dbReference>
<feature type="domain" description="Transketolase-like pyrimidine-binding" evidence="20">
    <location>
        <begin position="358"/>
        <end position="529"/>
    </location>
</feature>
<feature type="binding site" evidence="16">
    <location>
        <position position="524"/>
    </location>
    <ligand>
        <name>substrate</name>
    </ligand>
</feature>
<dbReference type="PANTHER" id="PTHR43522">
    <property type="entry name" value="TRANSKETOLASE"/>
    <property type="match status" value="1"/>
</dbReference>
<comment type="cofactor">
    <cofactor evidence="17">
        <name>thiamine diphosphate</name>
        <dbReference type="ChEBI" id="CHEBI:58937"/>
    </cofactor>
    <text evidence="17">Binds 1 thiamine pyrophosphate per subunit. During the reaction, the substrate forms a covalent intermediate with the cofactor.</text>
</comment>
<evidence type="ECO:0000256" key="15">
    <source>
        <dbReference type="PIRSR" id="PIRSR605478-1"/>
    </source>
</evidence>
<evidence type="ECO:0000256" key="1">
    <source>
        <dbReference type="ARBA" id="ARBA00001913"/>
    </source>
</evidence>
<dbReference type="RefSeq" id="WP_195172492.1">
    <property type="nucleotide sequence ID" value="NZ_CP062983.1"/>
</dbReference>
<dbReference type="InterPro" id="IPR049557">
    <property type="entry name" value="Transketolase_CS"/>
</dbReference>
<evidence type="ECO:0000313" key="22">
    <source>
        <dbReference type="Proteomes" id="UP000594468"/>
    </source>
</evidence>
<evidence type="ECO:0000256" key="10">
    <source>
        <dbReference type="ARBA" id="ARBA00022837"/>
    </source>
</evidence>
<comment type="subunit">
    <text evidence="6">Homodimer.</text>
</comment>
<evidence type="ECO:0000256" key="11">
    <source>
        <dbReference type="ARBA" id="ARBA00022842"/>
    </source>
</evidence>
<dbReference type="SUPFAM" id="SSF52922">
    <property type="entry name" value="TK C-terminal domain-like"/>
    <property type="match status" value="1"/>
</dbReference>
<reference evidence="21 22" key="1">
    <citation type="submission" date="2020-02" db="EMBL/GenBank/DDBJ databases">
        <authorList>
            <person name="Zheng R.K."/>
            <person name="Sun C.M."/>
        </authorList>
    </citation>
    <scope>NUCLEOTIDE SEQUENCE [LARGE SCALE GENOMIC DNA]</scope>
    <source>
        <strain evidence="22">rifampicinis</strain>
    </source>
</reference>
<dbReference type="GO" id="GO:0046872">
    <property type="term" value="F:metal ion binding"/>
    <property type="evidence" value="ECO:0007669"/>
    <property type="project" value="UniProtKB-KW"/>
</dbReference>
<protein>
    <recommendedName>
        <fullName evidence="7 14">Transketolase</fullName>
        <ecNumber evidence="7 14">2.2.1.1</ecNumber>
    </recommendedName>
</protein>
<keyword evidence="8 21" id="KW-0808">Transferase</keyword>
<dbReference type="InterPro" id="IPR005478">
    <property type="entry name" value="Transketolase_bac-like"/>
</dbReference>
<keyword evidence="9 18" id="KW-0479">Metal-binding</keyword>
<comment type="similarity">
    <text evidence="5">Belongs to the transketolase family.</text>
</comment>
<dbReference type="EMBL" id="CP062983">
    <property type="protein sequence ID" value="QPC84429.1"/>
    <property type="molecule type" value="Genomic_DNA"/>
</dbReference>
<evidence type="ECO:0000256" key="17">
    <source>
        <dbReference type="PIRSR" id="PIRSR605478-3"/>
    </source>
</evidence>